<proteinExistence type="predicted"/>
<comment type="caution">
    <text evidence="1">The sequence shown here is derived from an EMBL/GenBank/DDBJ whole genome shotgun (WGS) entry which is preliminary data.</text>
</comment>
<dbReference type="EMBL" id="LXQA010636120">
    <property type="protein sequence ID" value="MCI63381.1"/>
    <property type="molecule type" value="Genomic_DNA"/>
</dbReference>
<dbReference type="Proteomes" id="UP000265520">
    <property type="component" value="Unassembled WGS sequence"/>
</dbReference>
<feature type="non-terminal residue" evidence="1">
    <location>
        <position position="69"/>
    </location>
</feature>
<organism evidence="1 2">
    <name type="scientific">Trifolium medium</name>
    <dbReference type="NCBI Taxonomy" id="97028"/>
    <lineage>
        <taxon>Eukaryota</taxon>
        <taxon>Viridiplantae</taxon>
        <taxon>Streptophyta</taxon>
        <taxon>Embryophyta</taxon>
        <taxon>Tracheophyta</taxon>
        <taxon>Spermatophyta</taxon>
        <taxon>Magnoliopsida</taxon>
        <taxon>eudicotyledons</taxon>
        <taxon>Gunneridae</taxon>
        <taxon>Pentapetalae</taxon>
        <taxon>rosids</taxon>
        <taxon>fabids</taxon>
        <taxon>Fabales</taxon>
        <taxon>Fabaceae</taxon>
        <taxon>Papilionoideae</taxon>
        <taxon>50 kb inversion clade</taxon>
        <taxon>NPAAA clade</taxon>
        <taxon>Hologalegina</taxon>
        <taxon>IRL clade</taxon>
        <taxon>Trifolieae</taxon>
        <taxon>Trifolium</taxon>
    </lineage>
</organism>
<sequence>MPTGLAKSLPRRSPRSSSYSFMLSSVFTSTAALLNLSRYDLKVSSSLYTIASSAASVFGWRLEAVKCAV</sequence>
<evidence type="ECO:0000313" key="1">
    <source>
        <dbReference type="EMBL" id="MCI63381.1"/>
    </source>
</evidence>
<protein>
    <submittedName>
        <fullName evidence="1">Uncharacterized protein</fullName>
    </submittedName>
</protein>
<dbReference type="AlphaFoldDB" id="A0A392TQE7"/>
<evidence type="ECO:0000313" key="2">
    <source>
        <dbReference type="Proteomes" id="UP000265520"/>
    </source>
</evidence>
<name>A0A392TQE7_9FABA</name>
<keyword evidence="2" id="KW-1185">Reference proteome</keyword>
<reference evidence="1 2" key="1">
    <citation type="journal article" date="2018" name="Front. Plant Sci.">
        <title>Red Clover (Trifolium pratense) and Zigzag Clover (T. medium) - A Picture of Genomic Similarities and Differences.</title>
        <authorList>
            <person name="Dluhosova J."/>
            <person name="Istvanek J."/>
            <person name="Nedelnik J."/>
            <person name="Repkova J."/>
        </authorList>
    </citation>
    <scope>NUCLEOTIDE SEQUENCE [LARGE SCALE GENOMIC DNA]</scope>
    <source>
        <strain evidence="2">cv. 10/8</strain>
        <tissue evidence="1">Leaf</tissue>
    </source>
</reference>
<accession>A0A392TQE7</accession>